<dbReference type="AlphaFoldDB" id="A0A6N8J168"/>
<evidence type="ECO:0008006" key="12">
    <source>
        <dbReference type="Google" id="ProtNLM"/>
    </source>
</evidence>
<evidence type="ECO:0000256" key="9">
    <source>
        <dbReference type="SAM" id="Phobius"/>
    </source>
</evidence>
<dbReference type="InterPro" id="IPR050297">
    <property type="entry name" value="LipidA_mod_glycosyltrf_83"/>
</dbReference>
<evidence type="ECO:0000313" key="10">
    <source>
        <dbReference type="EMBL" id="MVQ32585.1"/>
    </source>
</evidence>
<dbReference type="EMBL" id="WSEL01000009">
    <property type="protein sequence ID" value="MVQ32585.1"/>
    <property type="molecule type" value="Genomic_DNA"/>
</dbReference>
<keyword evidence="3" id="KW-0328">Glycosyltransferase</keyword>
<gene>
    <name evidence="10" type="ORF">GON04_24230</name>
</gene>
<comment type="subcellular location">
    <subcellularLocation>
        <location evidence="1">Cell membrane</location>
        <topology evidence="1">Multi-pass membrane protein</topology>
    </subcellularLocation>
</comment>
<proteinExistence type="predicted"/>
<sequence length="575" mass="61445">MPPPFFTDSGVDRSPGLPGLPPGALPDPVSGTGRGWTSSALRSFLRDWSVPLAACLWLAGVMVLRWPVFREPGFSSDSPIDAAFFAYAGELVRQGGTPYLSFWDHKAPLIFLVNAAGLALSGGQPWGLWLLNLALFSAANVLGYAAMKRAFGATAALFGTVCFALPVAAMLPLGMTEGYVIPLQWAAVLLLVRWDAARPTRFLPALALGVLGALAFYLRANLAGAAVAVGLTLLLVMRGERPARDRAVLVAAGLAGLALVTAALVGYLASRGALAAFWDQAFHYNVLYARSELRTKAGALHFGTTVATQYGSAAILFTAWVLGVLRLRSAGRRSANPALLLAVLWLPIELLLASTSGRHYGHYYATTFAPAGLLAAAFVVELAALVPAAPARRLLVGLLAAGAALSAVAGTAMRLAIDVNEKARRQQVAITADYVRSHTAAADRLFVWGHAADVHFLSGRPPASRFLYPLGLLTPRYADAALVDGLVDELRRAAPPLIVDATPNAIEGENLVPPLAQFDPAWYYPKNARPGRRYWSMTPELRAFYDYVHGHYVPVATVGPQQWVVYQRLPEPAPR</sequence>
<feature type="region of interest" description="Disordered" evidence="8">
    <location>
        <begin position="1"/>
        <end position="31"/>
    </location>
</feature>
<comment type="caution">
    <text evidence="10">The sequence shown here is derived from an EMBL/GenBank/DDBJ whole genome shotgun (WGS) entry which is preliminary data.</text>
</comment>
<accession>A0A6N8J168</accession>
<feature type="transmembrane region" description="Helical" evidence="9">
    <location>
        <begin position="310"/>
        <end position="327"/>
    </location>
</feature>
<keyword evidence="5 9" id="KW-0812">Transmembrane</keyword>
<name>A0A6N8J168_9BURK</name>
<dbReference type="GO" id="GO:0009103">
    <property type="term" value="P:lipopolysaccharide biosynthetic process"/>
    <property type="evidence" value="ECO:0007669"/>
    <property type="project" value="UniProtKB-ARBA"/>
</dbReference>
<organism evidence="10 11">
    <name type="scientific">Ramlibacter pinisoli</name>
    <dbReference type="NCBI Taxonomy" id="2682844"/>
    <lineage>
        <taxon>Bacteria</taxon>
        <taxon>Pseudomonadati</taxon>
        <taxon>Pseudomonadota</taxon>
        <taxon>Betaproteobacteria</taxon>
        <taxon>Burkholderiales</taxon>
        <taxon>Comamonadaceae</taxon>
        <taxon>Ramlibacter</taxon>
    </lineage>
</organism>
<evidence type="ECO:0000256" key="3">
    <source>
        <dbReference type="ARBA" id="ARBA00022676"/>
    </source>
</evidence>
<dbReference type="PANTHER" id="PTHR33908">
    <property type="entry name" value="MANNOSYLTRANSFERASE YKCB-RELATED"/>
    <property type="match status" value="1"/>
</dbReference>
<reference evidence="10 11" key="1">
    <citation type="submission" date="2019-12" db="EMBL/GenBank/DDBJ databases">
        <authorList>
            <person name="Huq M.A."/>
        </authorList>
    </citation>
    <scope>NUCLEOTIDE SEQUENCE [LARGE SCALE GENOMIC DNA]</scope>
    <source>
        <strain evidence="10 11">MAH-25</strain>
    </source>
</reference>
<dbReference type="GO" id="GO:0016763">
    <property type="term" value="F:pentosyltransferase activity"/>
    <property type="evidence" value="ECO:0007669"/>
    <property type="project" value="TreeGrafter"/>
</dbReference>
<feature type="transmembrane region" description="Helical" evidence="9">
    <location>
        <begin position="151"/>
        <end position="171"/>
    </location>
</feature>
<dbReference type="RefSeq" id="WP_157400525.1">
    <property type="nucleotide sequence ID" value="NZ_WSEL01000009.1"/>
</dbReference>
<evidence type="ECO:0000256" key="8">
    <source>
        <dbReference type="SAM" id="MobiDB-lite"/>
    </source>
</evidence>
<evidence type="ECO:0000256" key="5">
    <source>
        <dbReference type="ARBA" id="ARBA00022692"/>
    </source>
</evidence>
<feature type="transmembrane region" description="Helical" evidence="9">
    <location>
        <begin position="126"/>
        <end position="145"/>
    </location>
</feature>
<evidence type="ECO:0000256" key="2">
    <source>
        <dbReference type="ARBA" id="ARBA00022475"/>
    </source>
</evidence>
<feature type="transmembrane region" description="Helical" evidence="9">
    <location>
        <begin position="339"/>
        <end position="357"/>
    </location>
</feature>
<feature type="transmembrane region" description="Helical" evidence="9">
    <location>
        <begin position="363"/>
        <end position="387"/>
    </location>
</feature>
<feature type="transmembrane region" description="Helical" evidence="9">
    <location>
        <begin position="248"/>
        <end position="269"/>
    </location>
</feature>
<feature type="transmembrane region" description="Helical" evidence="9">
    <location>
        <begin position="394"/>
        <end position="417"/>
    </location>
</feature>
<keyword evidence="7 9" id="KW-0472">Membrane</keyword>
<keyword evidence="4" id="KW-0808">Transferase</keyword>
<evidence type="ECO:0000256" key="4">
    <source>
        <dbReference type="ARBA" id="ARBA00022679"/>
    </source>
</evidence>
<protein>
    <recommendedName>
        <fullName evidence="12">Glycosyltransferase RgtA/B/C/D-like domain-containing protein</fullName>
    </recommendedName>
</protein>
<keyword evidence="2" id="KW-1003">Cell membrane</keyword>
<evidence type="ECO:0000313" key="11">
    <source>
        <dbReference type="Proteomes" id="UP000469385"/>
    </source>
</evidence>
<keyword evidence="6 9" id="KW-1133">Transmembrane helix</keyword>
<feature type="transmembrane region" description="Helical" evidence="9">
    <location>
        <begin position="216"/>
        <end position="236"/>
    </location>
</feature>
<evidence type="ECO:0000256" key="6">
    <source>
        <dbReference type="ARBA" id="ARBA00022989"/>
    </source>
</evidence>
<keyword evidence="11" id="KW-1185">Reference proteome</keyword>
<evidence type="ECO:0000256" key="1">
    <source>
        <dbReference type="ARBA" id="ARBA00004651"/>
    </source>
</evidence>
<dbReference type="Proteomes" id="UP000469385">
    <property type="component" value="Unassembled WGS sequence"/>
</dbReference>
<evidence type="ECO:0000256" key="7">
    <source>
        <dbReference type="ARBA" id="ARBA00023136"/>
    </source>
</evidence>
<dbReference type="PANTHER" id="PTHR33908:SF11">
    <property type="entry name" value="MEMBRANE PROTEIN"/>
    <property type="match status" value="1"/>
</dbReference>
<dbReference type="GO" id="GO:0005886">
    <property type="term" value="C:plasma membrane"/>
    <property type="evidence" value="ECO:0007669"/>
    <property type="project" value="UniProtKB-SubCell"/>
</dbReference>